<keyword evidence="3" id="KW-1185">Reference proteome</keyword>
<organism evidence="2 3">
    <name type="scientific">Mycena citricolor</name>
    <dbReference type="NCBI Taxonomy" id="2018698"/>
    <lineage>
        <taxon>Eukaryota</taxon>
        <taxon>Fungi</taxon>
        <taxon>Dikarya</taxon>
        <taxon>Basidiomycota</taxon>
        <taxon>Agaricomycotina</taxon>
        <taxon>Agaricomycetes</taxon>
        <taxon>Agaricomycetidae</taxon>
        <taxon>Agaricales</taxon>
        <taxon>Marasmiineae</taxon>
        <taxon>Mycenaceae</taxon>
        <taxon>Mycena</taxon>
    </lineage>
</organism>
<dbReference type="AlphaFoldDB" id="A0AAD2Q6Q4"/>
<feature type="non-terminal residue" evidence="2">
    <location>
        <position position="1"/>
    </location>
</feature>
<comment type="caution">
    <text evidence="2">The sequence shown here is derived from an EMBL/GenBank/DDBJ whole genome shotgun (WGS) entry which is preliminary data.</text>
</comment>
<sequence length="77" mass="8057">VCIALGSSSHRDRRSERDTETRRQSDGTSGTGCGSKQNENQLLMNYSIEETARTARRGSGGGRVGGRGAGGAGEGER</sequence>
<proteinExistence type="predicted"/>
<feature type="compositionally biased region" description="Polar residues" evidence="1">
    <location>
        <begin position="34"/>
        <end position="44"/>
    </location>
</feature>
<feature type="non-terminal residue" evidence="2">
    <location>
        <position position="77"/>
    </location>
</feature>
<evidence type="ECO:0000313" key="3">
    <source>
        <dbReference type="Proteomes" id="UP001295794"/>
    </source>
</evidence>
<accession>A0AAD2Q6Q4</accession>
<evidence type="ECO:0000313" key="2">
    <source>
        <dbReference type="EMBL" id="CAK5282086.1"/>
    </source>
</evidence>
<protein>
    <submittedName>
        <fullName evidence="2">Uncharacterized protein</fullName>
    </submittedName>
</protein>
<name>A0AAD2Q6Q4_9AGAR</name>
<evidence type="ECO:0000256" key="1">
    <source>
        <dbReference type="SAM" id="MobiDB-lite"/>
    </source>
</evidence>
<gene>
    <name evidence="2" type="ORF">MYCIT1_LOCUS33537</name>
</gene>
<reference evidence="2" key="1">
    <citation type="submission" date="2023-11" db="EMBL/GenBank/DDBJ databases">
        <authorList>
            <person name="De Vega J J."/>
            <person name="De Vega J J."/>
        </authorList>
    </citation>
    <scope>NUCLEOTIDE SEQUENCE</scope>
</reference>
<feature type="compositionally biased region" description="Basic and acidic residues" evidence="1">
    <location>
        <begin position="9"/>
        <end position="25"/>
    </location>
</feature>
<feature type="compositionally biased region" description="Gly residues" evidence="1">
    <location>
        <begin position="58"/>
        <end position="77"/>
    </location>
</feature>
<dbReference type="EMBL" id="CAVNYO010000446">
    <property type="protein sequence ID" value="CAK5282086.1"/>
    <property type="molecule type" value="Genomic_DNA"/>
</dbReference>
<feature type="region of interest" description="Disordered" evidence="1">
    <location>
        <begin position="1"/>
        <end position="77"/>
    </location>
</feature>
<dbReference type="Proteomes" id="UP001295794">
    <property type="component" value="Unassembled WGS sequence"/>
</dbReference>